<accession>A0A8B6GSZ0</accession>
<proteinExistence type="predicted"/>
<dbReference type="GO" id="GO:0005230">
    <property type="term" value="F:extracellular ligand-gated monoatomic ion channel activity"/>
    <property type="evidence" value="ECO:0007669"/>
    <property type="project" value="InterPro"/>
</dbReference>
<organism evidence="2 3">
    <name type="scientific">Mytilus galloprovincialis</name>
    <name type="common">Mediterranean mussel</name>
    <dbReference type="NCBI Taxonomy" id="29158"/>
    <lineage>
        <taxon>Eukaryota</taxon>
        <taxon>Metazoa</taxon>
        <taxon>Spiralia</taxon>
        <taxon>Lophotrochozoa</taxon>
        <taxon>Mollusca</taxon>
        <taxon>Bivalvia</taxon>
        <taxon>Autobranchia</taxon>
        <taxon>Pteriomorphia</taxon>
        <taxon>Mytilida</taxon>
        <taxon>Mytiloidea</taxon>
        <taxon>Mytilidae</taxon>
        <taxon>Mytilinae</taxon>
        <taxon>Mytilus</taxon>
    </lineage>
</organism>
<dbReference type="EMBL" id="UYJE01008979">
    <property type="protein sequence ID" value="VDI69024.1"/>
    <property type="molecule type" value="Genomic_DNA"/>
</dbReference>
<feature type="domain" description="Neurotransmitter-gated ion-channel ligand-binding" evidence="1">
    <location>
        <begin position="29"/>
        <end position="133"/>
    </location>
</feature>
<reference evidence="2" key="1">
    <citation type="submission" date="2018-11" db="EMBL/GenBank/DDBJ databases">
        <authorList>
            <person name="Alioto T."/>
            <person name="Alioto T."/>
        </authorList>
    </citation>
    <scope>NUCLEOTIDE SEQUENCE</scope>
</reference>
<dbReference type="Gene3D" id="2.70.170.10">
    <property type="entry name" value="Neurotransmitter-gated ion-channel ligand-binding domain"/>
    <property type="match status" value="1"/>
</dbReference>
<dbReference type="InterPro" id="IPR006202">
    <property type="entry name" value="Neur_chan_lig-bd"/>
</dbReference>
<evidence type="ECO:0000313" key="3">
    <source>
        <dbReference type="Proteomes" id="UP000596742"/>
    </source>
</evidence>
<dbReference type="CDD" id="cd18989">
    <property type="entry name" value="LGIC_ECD_cation"/>
    <property type="match status" value="1"/>
</dbReference>
<dbReference type="Proteomes" id="UP000596742">
    <property type="component" value="Unassembled WGS sequence"/>
</dbReference>
<comment type="caution">
    <text evidence="2">The sequence shown here is derived from an EMBL/GenBank/DDBJ whole genome shotgun (WGS) entry which is preliminary data.</text>
</comment>
<evidence type="ECO:0000259" key="1">
    <source>
        <dbReference type="Pfam" id="PF02931"/>
    </source>
</evidence>
<evidence type="ECO:0000313" key="2">
    <source>
        <dbReference type="EMBL" id="VDI69024.1"/>
    </source>
</evidence>
<feature type="non-terminal residue" evidence="2">
    <location>
        <position position="200"/>
    </location>
</feature>
<keyword evidence="3" id="KW-1185">Reference proteome</keyword>
<dbReference type="OrthoDB" id="6127156at2759"/>
<name>A0A8B6GSZ0_MYTGA</name>
<dbReference type="Pfam" id="PF02931">
    <property type="entry name" value="Neur_chan_LBD"/>
    <property type="match status" value="1"/>
</dbReference>
<dbReference type="InterPro" id="IPR036734">
    <property type="entry name" value="Neur_chan_lig-bd_sf"/>
</dbReference>
<gene>
    <name evidence="2" type="ORF">MGAL_10B072721</name>
</gene>
<dbReference type="GO" id="GO:0016020">
    <property type="term" value="C:membrane"/>
    <property type="evidence" value="ECO:0007669"/>
    <property type="project" value="InterPro"/>
</dbReference>
<sequence length="200" mass="22732">MANAISPNTDKICGFTDRWTVEFCKDNDNIKVKPSRNQSVPLSVHVIFTLFGISGVDEIEQKLSATGWLEIEWTDELLSWKSASYEGLKYINYPQGEVWKPDISLQNGFTKLEELGLKIILVFIDSNGLIPVGTAERIAIESGCAHLSDDEPVYLLRTLTRKCRKRSVQSESKMPLWLDKDENCVTWMEAISALDKVLFW</sequence>
<dbReference type="SUPFAM" id="SSF63712">
    <property type="entry name" value="Nicotinic receptor ligand binding domain-like"/>
    <property type="match status" value="1"/>
</dbReference>
<dbReference type="AlphaFoldDB" id="A0A8B6GSZ0"/>
<protein>
    <recommendedName>
        <fullName evidence="1">Neurotransmitter-gated ion-channel ligand-binding domain-containing protein</fullName>
    </recommendedName>
</protein>